<keyword evidence="1" id="KW-1133">Transmembrane helix</keyword>
<dbReference type="Proteomes" id="UP000593567">
    <property type="component" value="Unassembled WGS sequence"/>
</dbReference>
<evidence type="ECO:0000313" key="3">
    <source>
        <dbReference type="Proteomes" id="UP000593567"/>
    </source>
</evidence>
<keyword evidence="1" id="KW-0472">Membrane</keyword>
<dbReference type="SUPFAM" id="SSF81606">
    <property type="entry name" value="PP2C-like"/>
    <property type="match status" value="1"/>
</dbReference>
<evidence type="ECO:0000256" key="1">
    <source>
        <dbReference type="SAM" id="Phobius"/>
    </source>
</evidence>
<dbReference type="EMBL" id="VXIV02000695">
    <property type="protein sequence ID" value="KAF6036613.1"/>
    <property type="molecule type" value="Genomic_DNA"/>
</dbReference>
<feature type="transmembrane region" description="Helical" evidence="1">
    <location>
        <begin position="15"/>
        <end position="36"/>
    </location>
</feature>
<keyword evidence="3" id="KW-1185">Reference proteome</keyword>
<sequence length="169" mass="18761">MCYSVYCPIFSLMCYSVYCPIFSLMCYSVYCLFLSYKEAIEEIQYIANPVVAAKRLQDLAQGYGCKENVSVLVIQFNCNFLSSAQSVGNLSTTSEGVVFHTLQSLKDKDTGLRLRKRPIPAPRASTGRATDSMYSLADNLTDEWAGSESSHSHSSSIDNTAQYIEVSHT</sequence>
<comment type="caution">
    <text evidence="2">The sequence shown here is derived from an EMBL/GenBank/DDBJ whole genome shotgun (WGS) entry which is preliminary data.</text>
</comment>
<dbReference type="OrthoDB" id="1394818at2759"/>
<gene>
    <name evidence="2" type="ORF">EB796_005060</name>
</gene>
<dbReference type="InterPro" id="IPR036457">
    <property type="entry name" value="PPM-type-like_dom_sf"/>
</dbReference>
<reference evidence="2" key="1">
    <citation type="submission" date="2020-06" db="EMBL/GenBank/DDBJ databases">
        <title>Draft genome of Bugula neritina, a colonial animal packing powerful symbionts and potential medicines.</title>
        <authorList>
            <person name="Rayko M."/>
        </authorList>
    </citation>
    <scope>NUCLEOTIDE SEQUENCE [LARGE SCALE GENOMIC DNA]</scope>
    <source>
        <strain evidence="2">Kwan_BN1</strain>
    </source>
</reference>
<proteinExistence type="predicted"/>
<name>A0A7J7KEI1_BUGNE</name>
<keyword evidence="1" id="KW-0812">Transmembrane</keyword>
<dbReference type="AlphaFoldDB" id="A0A7J7KEI1"/>
<protein>
    <submittedName>
        <fullName evidence="2">Uncharacterized protein</fullName>
    </submittedName>
</protein>
<organism evidence="2 3">
    <name type="scientific">Bugula neritina</name>
    <name type="common">Brown bryozoan</name>
    <name type="synonym">Sertularia neritina</name>
    <dbReference type="NCBI Taxonomy" id="10212"/>
    <lineage>
        <taxon>Eukaryota</taxon>
        <taxon>Metazoa</taxon>
        <taxon>Spiralia</taxon>
        <taxon>Lophotrochozoa</taxon>
        <taxon>Bryozoa</taxon>
        <taxon>Gymnolaemata</taxon>
        <taxon>Cheilostomatida</taxon>
        <taxon>Flustrina</taxon>
        <taxon>Buguloidea</taxon>
        <taxon>Bugulidae</taxon>
        <taxon>Bugula</taxon>
    </lineage>
</organism>
<accession>A0A7J7KEI1</accession>
<evidence type="ECO:0000313" key="2">
    <source>
        <dbReference type="EMBL" id="KAF6036613.1"/>
    </source>
</evidence>